<evidence type="ECO:0000256" key="1">
    <source>
        <dbReference type="SAM" id="MobiDB-lite"/>
    </source>
</evidence>
<dbReference type="InterPro" id="IPR023631">
    <property type="entry name" value="Amidase_dom"/>
</dbReference>
<dbReference type="SUPFAM" id="SSF75304">
    <property type="entry name" value="Amidase signature (AS) enzymes"/>
    <property type="match status" value="1"/>
</dbReference>
<dbReference type="RefSeq" id="WP_153325986.1">
    <property type="nucleotide sequence ID" value="NZ_WIWI01000001.1"/>
</dbReference>
<evidence type="ECO:0000313" key="6">
    <source>
        <dbReference type="Proteomes" id="UP000489190"/>
    </source>
</evidence>
<evidence type="ECO:0000313" key="3">
    <source>
        <dbReference type="EMBL" id="MQT46884.1"/>
    </source>
</evidence>
<dbReference type="AlphaFoldDB" id="A0A6A7YN15"/>
<evidence type="ECO:0000313" key="5">
    <source>
        <dbReference type="Proteomes" id="UP000441404"/>
    </source>
</evidence>
<dbReference type="InterPro" id="IPR036928">
    <property type="entry name" value="AS_sf"/>
</dbReference>
<evidence type="ECO:0000259" key="2">
    <source>
        <dbReference type="Pfam" id="PF01425"/>
    </source>
</evidence>
<dbReference type="GO" id="GO:0016787">
    <property type="term" value="F:hydrolase activity"/>
    <property type="evidence" value="ECO:0007669"/>
    <property type="project" value="UniProtKB-KW"/>
</dbReference>
<sequence length="465" mass="49439">MTVTAMNIRDAIVKGELSALEVVQDKLDHIQSTNASFNAFTEVTRDRALAEAKSIDALRKAGEPLPPLAGVPYAVKNLFDIEGVVTLAGSKINRDNAPAAADAFLVERMKAAGGVLLGALNMDEYAYGFTTENSHYGPARNPHDTARSAGGSSGGSGAAVAADQVPVALGSDTNGSIRVPSSLCGVWGLKPTFGRLSRRGSYPFVHSIDHLGPFASDLLSLAYTYDALQSPDPHDPACHALRVQPCLPSLQQGVAGLRVGILTDYFDTYASPPARAAAQLAAKLLGATDEVHWPSPAQARAAAFIITASEGSNLHAHNLKTRPQDFEPVSVDRFLSGLMQPATWYVQAQRFRRMYRDQVNELFANWDVLIAPATPVPAPQIGAEWIDINGLRHPCRPALGLLTQPISFAGCPVVAAPMWPDNTGGLPLGVQIIAAPWREDLALRAAAVLEDSGYATVKAHYAGQL</sequence>
<dbReference type="Proteomes" id="UP000441404">
    <property type="component" value="Unassembled WGS sequence"/>
</dbReference>
<dbReference type="PANTHER" id="PTHR11895:SF172">
    <property type="entry name" value="GLUTAMYL-TRNA(GLN) AMIDOTRANSFERASE"/>
    <property type="match status" value="1"/>
</dbReference>
<dbReference type="InterPro" id="IPR000120">
    <property type="entry name" value="Amidase"/>
</dbReference>
<dbReference type="Pfam" id="PF01425">
    <property type="entry name" value="Amidase"/>
    <property type="match status" value="1"/>
</dbReference>
<protein>
    <submittedName>
        <fullName evidence="4">AtzE family amidohydrolase</fullName>
    </submittedName>
</protein>
<dbReference type="NCBIfam" id="TIGR02715">
    <property type="entry name" value="amido_AtzE"/>
    <property type="match status" value="1"/>
</dbReference>
<dbReference type="EMBL" id="WIWI01000001">
    <property type="protein sequence ID" value="MQT87567.1"/>
    <property type="molecule type" value="Genomic_DNA"/>
</dbReference>
<name>A0A6A7YN15_9PSED</name>
<evidence type="ECO:0000313" key="4">
    <source>
        <dbReference type="EMBL" id="MQT87567.1"/>
    </source>
</evidence>
<dbReference type="InterPro" id="IPR014087">
    <property type="entry name" value="Carboxybiuret_hydro_AtzE"/>
</dbReference>
<dbReference type="EMBL" id="WIWJ01000013">
    <property type="protein sequence ID" value="MQT46884.1"/>
    <property type="molecule type" value="Genomic_DNA"/>
</dbReference>
<accession>A0A6A7YN15</accession>
<gene>
    <name evidence="4" type="ORF">GHO39_00075</name>
    <name evidence="3" type="ORF">GHO40_09105</name>
</gene>
<dbReference type="Gene3D" id="3.90.1300.10">
    <property type="entry name" value="Amidase signature (AS) domain"/>
    <property type="match status" value="1"/>
</dbReference>
<dbReference type="PANTHER" id="PTHR11895">
    <property type="entry name" value="TRANSAMIDASE"/>
    <property type="match status" value="1"/>
</dbReference>
<keyword evidence="4" id="KW-0378">Hydrolase</keyword>
<feature type="domain" description="Amidase" evidence="2">
    <location>
        <begin position="21"/>
        <end position="441"/>
    </location>
</feature>
<proteinExistence type="predicted"/>
<dbReference type="NCBIfam" id="NF006631">
    <property type="entry name" value="PRK09201.1"/>
    <property type="match status" value="1"/>
</dbReference>
<organism evidence="4 6">
    <name type="scientific">Pseudomonas helleri</name>
    <dbReference type="NCBI Taxonomy" id="1608996"/>
    <lineage>
        <taxon>Bacteria</taxon>
        <taxon>Pseudomonadati</taxon>
        <taxon>Pseudomonadota</taxon>
        <taxon>Gammaproteobacteria</taxon>
        <taxon>Pseudomonadales</taxon>
        <taxon>Pseudomonadaceae</taxon>
        <taxon>Pseudomonas</taxon>
    </lineage>
</organism>
<reference evidence="5 6" key="1">
    <citation type="submission" date="2019-10" db="EMBL/GenBank/DDBJ databases">
        <title>Evaluation of single-gene subtyping targets for Pseudomonas.</title>
        <authorList>
            <person name="Reichler S.J."/>
            <person name="Orsi R.H."/>
            <person name="Wiedmann M."/>
            <person name="Martin N.H."/>
            <person name="Murphy S.I."/>
        </authorList>
    </citation>
    <scope>NUCLEOTIDE SEQUENCE [LARGE SCALE GENOMIC DNA]</scope>
    <source>
        <strain evidence="4 6">FSL R10-3254</strain>
        <strain evidence="3 5">FSL R10-3257</strain>
    </source>
</reference>
<dbReference type="Proteomes" id="UP000489190">
    <property type="component" value="Unassembled WGS sequence"/>
</dbReference>
<feature type="region of interest" description="Disordered" evidence="1">
    <location>
        <begin position="136"/>
        <end position="157"/>
    </location>
</feature>
<comment type="caution">
    <text evidence="4">The sequence shown here is derived from an EMBL/GenBank/DDBJ whole genome shotgun (WGS) entry which is preliminary data.</text>
</comment>